<dbReference type="Pfam" id="PF02368">
    <property type="entry name" value="Big_2"/>
    <property type="match status" value="1"/>
</dbReference>
<comment type="caution">
    <text evidence="4">The sequence shown here is derived from an EMBL/GenBank/DDBJ whole genome shotgun (WGS) entry which is preliminary data.</text>
</comment>
<feature type="non-terminal residue" evidence="4">
    <location>
        <position position="1"/>
    </location>
</feature>
<evidence type="ECO:0000259" key="2">
    <source>
        <dbReference type="Pfam" id="PF02368"/>
    </source>
</evidence>
<feature type="compositionally biased region" description="Polar residues" evidence="1">
    <location>
        <begin position="1"/>
        <end position="19"/>
    </location>
</feature>
<dbReference type="InterPro" id="IPR003343">
    <property type="entry name" value="Big_2"/>
</dbReference>
<evidence type="ECO:0000313" key="4">
    <source>
        <dbReference type="EMBL" id="MBW7461611.1"/>
    </source>
</evidence>
<feature type="region of interest" description="Disordered" evidence="1">
    <location>
        <begin position="1"/>
        <end position="22"/>
    </location>
</feature>
<dbReference type="Proteomes" id="UP001519887">
    <property type="component" value="Unassembled WGS sequence"/>
</dbReference>
<feature type="domain" description="BIG2" evidence="2">
    <location>
        <begin position="59"/>
        <end position="128"/>
    </location>
</feature>
<dbReference type="Pfam" id="PF20578">
    <property type="entry name" value="aBig_2"/>
    <property type="match status" value="1"/>
</dbReference>
<proteinExistence type="predicted"/>
<dbReference type="Gene3D" id="2.60.40.1080">
    <property type="match status" value="1"/>
</dbReference>
<accession>A0ABS7CM45</accession>
<dbReference type="SUPFAM" id="SSF49373">
    <property type="entry name" value="Invasin/intimin cell-adhesion fragments"/>
    <property type="match status" value="1"/>
</dbReference>
<dbReference type="InterPro" id="IPR046780">
    <property type="entry name" value="aBig_2"/>
</dbReference>
<feature type="non-terminal residue" evidence="4">
    <location>
        <position position="174"/>
    </location>
</feature>
<name>A0ABS7CM45_9BACL</name>
<organism evidence="4 5">
    <name type="scientific">Paenibacillus sepulcri</name>
    <dbReference type="NCBI Taxonomy" id="359917"/>
    <lineage>
        <taxon>Bacteria</taxon>
        <taxon>Bacillati</taxon>
        <taxon>Bacillota</taxon>
        <taxon>Bacilli</taxon>
        <taxon>Bacillales</taxon>
        <taxon>Paenibacillaceae</taxon>
        <taxon>Paenibacillus</taxon>
    </lineage>
</organism>
<dbReference type="InterPro" id="IPR008964">
    <property type="entry name" value="Invasin/intimin_cell_adhesion"/>
</dbReference>
<feature type="domain" description="Atrophied bacterial Ig" evidence="3">
    <location>
        <begin position="1"/>
        <end position="50"/>
    </location>
</feature>
<sequence>WTSSRPDIINPQTGNITRPSRTEEDAVVTLEALIKKGAAAASRTFELTVPRSDSAQLGIAFTENDYSLQVGQTKPTVVTATYEGASQVVIADGIVYTMADPTVAQVSADGSISGVSQGETVISAVYNGFAAQAAIHVKAGDTPEAPQLSGLSFSKPEYTIMNGESLNAQVAAVY</sequence>
<evidence type="ECO:0000313" key="5">
    <source>
        <dbReference type="Proteomes" id="UP001519887"/>
    </source>
</evidence>
<evidence type="ECO:0000259" key="3">
    <source>
        <dbReference type="Pfam" id="PF20578"/>
    </source>
</evidence>
<gene>
    <name evidence="4" type="ORF">K0U00_46890</name>
</gene>
<dbReference type="EMBL" id="JAHZIK010003103">
    <property type="protein sequence ID" value="MBW7461611.1"/>
    <property type="molecule type" value="Genomic_DNA"/>
</dbReference>
<reference evidence="4 5" key="1">
    <citation type="submission" date="2021-07" db="EMBL/GenBank/DDBJ databases">
        <title>Paenibacillus radiodurans sp. nov., isolated from the southeastern edge of Tengger Desert.</title>
        <authorList>
            <person name="Zhang G."/>
        </authorList>
    </citation>
    <scope>NUCLEOTIDE SEQUENCE [LARGE SCALE GENOMIC DNA]</scope>
    <source>
        <strain evidence="4 5">CCM 7311</strain>
    </source>
</reference>
<protein>
    <submittedName>
        <fullName evidence="4">Ig-like domain-containing protein</fullName>
    </submittedName>
</protein>
<evidence type="ECO:0000256" key="1">
    <source>
        <dbReference type="SAM" id="MobiDB-lite"/>
    </source>
</evidence>
<keyword evidence="5" id="KW-1185">Reference proteome</keyword>